<dbReference type="SUPFAM" id="SSF53790">
    <property type="entry name" value="Tetrapyrrole methylase"/>
    <property type="match status" value="1"/>
</dbReference>
<keyword evidence="6" id="KW-0627">Porphyrin biosynthesis</keyword>
<keyword evidence="4 8" id="KW-0808">Transferase</keyword>
<evidence type="ECO:0000256" key="9">
    <source>
        <dbReference type="SAM" id="MobiDB-lite"/>
    </source>
</evidence>
<feature type="region of interest" description="Disordered" evidence="9">
    <location>
        <begin position="1"/>
        <end position="29"/>
    </location>
</feature>
<accession>A0A845Q885</accession>
<evidence type="ECO:0000256" key="2">
    <source>
        <dbReference type="ARBA" id="ARBA00012162"/>
    </source>
</evidence>
<keyword evidence="12" id="KW-1185">Reference proteome</keyword>
<dbReference type="NCBIfam" id="NF004790">
    <property type="entry name" value="PRK06136.1"/>
    <property type="match status" value="1"/>
</dbReference>
<evidence type="ECO:0000256" key="6">
    <source>
        <dbReference type="ARBA" id="ARBA00023244"/>
    </source>
</evidence>
<protein>
    <recommendedName>
        <fullName evidence="2">uroporphyrinogen-III C-methyltransferase</fullName>
        <ecNumber evidence="2">2.1.1.107</ecNumber>
    </recommendedName>
</protein>
<dbReference type="InterPro" id="IPR014776">
    <property type="entry name" value="4pyrrole_Mease_sub2"/>
</dbReference>
<feature type="domain" description="Tetrapyrrole methylase" evidence="10">
    <location>
        <begin position="36"/>
        <end position="248"/>
    </location>
</feature>
<dbReference type="InterPro" id="IPR000878">
    <property type="entry name" value="4pyrrol_Mease"/>
</dbReference>
<evidence type="ECO:0000256" key="1">
    <source>
        <dbReference type="ARBA" id="ARBA00005879"/>
    </source>
</evidence>
<evidence type="ECO:0000259" key="10">
    <source>
        <dbReference type="Pfam" id="PF00590"/>
    </source>
</evidence>
<reference evidence="11 12" key="1">
    <citation type="journal article" date="2016" name="Int. J. Syst. Evol. Microbiol.">
        <title>Pyruvatibacter mobilis gen. nov., sp. nov., a marine bacterium from the culture broth of Picochlorum sp. 122.</title>
        <authorList>
            <person name="Wang G."/>
            <person name="Tang M."/>
            <person name="Wu H."/>
            <person name="Dai S."/>
            <person name="Li T."/>
            <person name="Chen C."/>
            <person name="He H."/>
            <person name="Fan J."/>
            <person name="Xiang W."/>
            <person name="Li X."/>
        </authorList>
    </citation>
    <scope>NUCLEOTIDE SEQUENCE [LARGE SCALE GENOMIC DNA]</scope>
    <source>
        <strain evidence="11 12">GYP-11</strain>
    </source>
</reference>
<name>A0A845Q885_9HYPH</name>
<dbReference type="GO" id="GO:0019354">
    <property type="term" value="P:siroheme biosynthetic process"/>
    <property type="evidence" value="ECO:0007669"/>
    <property type="project" value="UniProtKB-UniPathway"/>
</dbReference>
<evidence type="ECO:0000256" key="5">
    <source>
        <dbReference type="ARBA" id="ARBA00022691"/>
    </source>
</evidence>
<sequence length="292" mass="29856">MRAPIAARAGRRSNASWRWPMSGRQGEEGAGQCAGRVTLVGAGPGDPDLLTLKALRALEAADVVLYDSLVTAEVLALARRGAPRICVGKRAGRPSCRQDDINALMGRLARDGKHVVRLKSGDPSVFGRSAEEMESLKAAGIAVTVIPGITTASAMAAGAGVSLTRRGAAQSVRFITAHGAKGGLPDDLDWAGLSHSATSLIVYMGARTSAALARRLIAAGRAPSTPVLVATNVSRPDETRCAGILGDLAEGRLAMDPASPVILAIGEAFAASDAVGTQEGVPAPQAQAIGRT</sequence>
<dbReference type="Pfam" id="PF00590">
    <property type="entry name" value="TP_methylase"/>
    <property type="match status" value="1"/>
</dbReference>
<dbReference type="CDD" id="cd11642">
    <property type="entry name" value="SUMT"/>
    <property type="match status" value="1"/>
</dbReference>
<dbReference type="InterPro" id="IPR050161">
    <property type="entry name" value="Siro_Cobalamin_biosynth"/>
</dbReference>
<dbReference type="GeneID" id="300655775"/>
<dbReference type="AlphaFoldDB" id="A0A845Q885"/>
<dbReference type="PANTHER" id="PTHR45790">
    <property type="entry name" value="SIROHEME SYNTHASE-RELATED"/>
    <property type="match status" value="1"/>
</dbReference>
<dbReference type="InterPro" id="IPR035996">
    <property type="entry name" value="4pyrrol_Methylase_sf"/>
</dbReference>
<dbReference type="Gene3D" id="3.40.1010.10">
    <property type="entry name" value="Cobalt-precorrin-4 Transmethylase, Domain 1"/>
    <property type="match status" value="1"/>
</dbReference>
<evidence type="ECO:0000256" key="8">
    <source>
        <dbReference type="RuleBase" id="RU003960"/>
    </source>
</evidence>
<gene>
    <name evidence="11" type="primary">cobA</name>
    <name evidence="11" type="ORF">GTQ45_03875</name>
</gene>
<dbReference type="PROSITE" id="PS00839">
    <property type="entry name" value="SUMT_1"/>
    <property type="match status" value="1"/>
</dbReference>
<dbReference type="InterPro" id="IPR003043">
    <property type="entry name" value="Uropor_MeTrfase_CS"/>
</dbReference>
<keyword evidence="3 8" id="KW-0489">Methyltransferase</keyword>
<comment type="caution">
    <text evidence="11">The sequence shown here is derived from an EMBL/GenBank/DDBJ whole genome shotgun (WGS) entry which is preliminary data.</text>
</comment>
<proteinExistence type="inferred from homology"/>
<dbReference type="Gene3D" id="3.30.950.10">
    <property type="entry name" value="Methyltransferase, Cobalt-precorrin-4 Transmethylase, Domain 2"/>
    <property type="match status" value="1"/>
</dbReference>
<dbReference type="EC" id="2.1.1.107" evidence="2"/>
<dbReference type="Proteomes" id="UP000470384">
    <property type="component" value="Unassembled WGS sequence"/>
</dbReference>
<evidence type="ECO:0000256" key="7">
    <source>
        <dbReference type="ARBA" id="ARBA00025705"/>
    </source>
</evidence>
<dbReference type="OrthoDB" id="9815856at2"/>
<keyword evidence="5" id="KW-0949">S-adenosyl-L-methionine</keyword>
<evidence type="ECO:0000256" key="3">
    <source>
        <dbReference type="ARBA" id="ARBA00022603"/>
    </source>
</evidence>
<dbReference type="FunFam" id="3.40.1010.10:FF:000001">
    <property type="entry name" value="Siroheme synthase"/>
    <property type="match status" value="1"/>
</dbReference>
<evidence type="ECO:0000256" key="4">
    <source>
        <dbReference type="ARBA" id="ARBA00022679"/>
    </source>
</evidence>
<organism evidence="11 12">
    <name type="scientific">Pyruvatibacter mobilis</name>
    <dbReference type="NCBI Taxonomy" id="1712261"/>
    <lineage>
        <taxon>Bacteria</taxon>
        <taxon>Pseudomonadati</taxon>
        <taxon>Pseudomonadota</taxon>
        <taxon>Alphaproteobacteria</taxon>
        <taxon>Hyphomicrobiales</taxon>
        <taxon>Parvibaculaceae</taxon>
        <taxon>Pyruvatibacter</taxon>
    </lineage>
</organism>
<evidence type="ECO:0000313" key="12">
    <source>
        <dbReference type="Proteomes" id="UP000470384"/>
    </source>
</evidence>
<dbReference type="NCBIfam" id="TIGR01469">
    <property type="entry name" value="cobA_cysG_Cterm"/>
    <property type="match status" value="1"/>
</dbReference>
<dbReference type="GO" id="GO:0004851">
    <property type="term" value="F:uroporphyrin-III C-methyltransferase activity"/>
    <property type="evidence" value="ECO:0007669"/>
    <property type="project" value="UniProtKB-EC"/>
</dbReference>
<dbReference type="RefSeq" id="WP_160586931.1">
    <property type="nucleotide sequence ID" value="NZ_BMHN01000001.1"/>
</dbReference>
<dbReference type="EMBL" id="WXYQ01000004">
    <property type="protein sequence ID" value="NBG94865.1"/>
    <property type="molecule type" value="Genomic_DNA"/>
</dbReference>
<dbReference type="PROSITE" id="PS00840">
    <property type="entry name" value="SUMT_2"/>
    <property type="match status" value="1"/>
</dbReference>
<dbReference type="UniPathway" id="UPA00262">
    <property type="reaction ID" value="UER00211"/>
</dbReference>
<dbReference type="InterPro" id="IPR006366">
    <property type="entry name" value="CobA/CysG_C"/>
</dbReference>
<dbReference type="PANTHER" id="PTHR45790:SF3">
    <property type="entry name" value="S-ADENOSYL-L-METHIONINE-DEPENDENT UROPORPHYRINOGEN III METHYLTRANSFERASE, CHLOROPLASTIC"/>
    <property type="match status" value="1"/>
</dbReference>
<comment type="pathway">
    <text evidence="7">Porphyrin-containing compound metabolism; siroheme biosynthesis; precorrin-2 from uroporphyrinogen III: step 1/1.</text>
</comment>
<evidence type="ECO:0000313" key="11">
    <source>
        <dbReference type="EMBL" id="NBG94865.1"/>
    </source>
</evidence>
<dbReference type="GO" id="GO:0032259">
    <property type="term" value="P:methylation"/>
    <property type="evidence" value="ECO:0007669"/>
    <property type="project" value="UniProtKB-KW"/>
</dbReference>
<dbReference type="InterPro" id="IPR014777">
    <property type="entry name" value="4pyrrole_Mease_sub1"/>
</dbReference>
<comment type="similarity">
    <text evidence="1 8">Belongs to the precorrin methyltransferase family.</text>
</comment>